<reference evidence="1" key="1">
    <citation type="submission" date="2022-10" db="EMBL/GenBank/DDBJ databases">
        <title>Culturing micro-colonial fungi from biological soil crusts in the Mojave desert and describing Neophaeococcomyces mojavensis, and introducing the new genera and species Taxawa tesnikishii.</title>
        <authorList>
            <person name="Kurbessoian T."/>
            <person name="Stajich J.E."/>
        </authorList>
    </citation>
    <scope>NUCLEOTIDE SEQUENCE</scope>
    <source>
        <strain evidence="1">JES_115</strain>
    </source>
</reference>
<dbReference type="EMBL" id="JAPDRP010000008">
    <property type="protein sequence ID" value="KAJ9645056.1"/>
    <property type="molecule type" value="Genomic_DNA"/>
</dbReference>
<evidence type="ECO:0000313" key="2">
    <source>
        <dbReference type="Proteomes" id="UP001172680"/>
    </source>
</evidence>
<comment type="caution">
    <text evidence="1">The sequence shown here is derived from an EMBL/GenBank/DDBJ whole genome shotgun (WGS) entry which is preliminary data.</text>
</comment>
<dbReference type="Proteomes" id="UP001172680">
    <property type="component" value="Unassembled WGS sequence"/>
</dbReference>
<name>A0ACC2ZBA0_9PEZI</name>
<gene>
    <name evidence="1" type="ORF">H2199_003060</name>
</gene>
<protein>
    <submittedName>
        <fullName evidence="1">Uncharacterized protein</fullName>
    </submittedName>
</protein>
<evidence type="ECO:0000313" key="1">
    <source>
        <dbReference type="EMBL" id="KAJ9645056.1"/>
    </source>
</evidence>
<proteinExistence type="predicted"/>
<keyword evidence="2" id="KW-1185">Reference proteome</keyword>
<sequence>MSLQGQGIGKATALRLVQEGASVVINYLSDEESAAAAVRQIGSDRAIAVQADVSSISDIEKLVDTAVQKFSKIRWEILQALRRKTSISPLLSTSKDHISCVKCVVQCHVLKVNGAMI</sequence>
<organism evidence="1 2">
    <name type="scientific">Coniosporium tulheliwenetii</name>
    <dbReference type="NCBI Taxonomy" id="3383036"/>
    <lineage>
        <taxon>Eukaryota</taxon>
        <taxon>Fungi</taxon>
        <taxon>Dikarya</taxon>
        <taxon>Ascomycota</taxon>
        <taxon>Pezizomycotina</taxon>
        <taxon>Dothideomycetes</taxon>
        <taxon>Dothideomycetes incertae sedis</taxon>
        <taxon>Coniosporium</taxon>
    </lineage>
</organism>
<accession>A0ACC2ZBA0</accession>